<gene>
    <name evidence="2" type="ORF">JZY06_01905</name>
</gene>
<evidence type="ECO:0008006" key="4">
    <source>
        <dbReference type="Google" id="ProtNLM"/>
    </source>
</evidence>
<accession>A0A939IWG2</accession>
<keyword evidence="1" id="KW-0732">Signal</keyword>
<evidence type="ECO:0000256" key="1">
    <source>
        <dbReference type="SAM" id="SignalP"/>
    </source>
</evidence>
<evidence type="ECO:0000313" key="2">
    <source>
        <dbReference type="EMBL" id="MBN9643385.1"/>
    </source>
</evidence>
<keyword evidence="3" id="KW-1185">Reference proteome</keyword>
<feature type="chain" id="PRO_5038141826" description="Secreted protein" evidence="1">
    <location>
        <begin position="35"/>
        <end position="243"/>
    </location>
</feature>
<name>A0A939IWG2_9CORY</name>
<feature type="signal peptide" evidence="1">
    <location>
        <begin position="1"/>
        <end position="34"/>
    </location>
</feature>
<organism evidence="2 3">
    <name type="scientific">Corynebacterium mendelii</name>
    <dbReference type="NCBI Taxonomy" id="2765362"/>
    <lineage>
        <taxon>Bacteria</taxon>
        <taxon>Bacillati</taxon>
        <taxon>Actinomycetota</taxon>
        <taxon>Actinomycetes</taxon>
        <taxon>Mycobacteriales</taxon>
        <taxon>Corynebacteriaceae</taxon>
        <taxon>Corynebacterium</taxon>
    </lineage>
</organism>
<evidence type="ECO:0000313" key="3">
    <source>
        <dbReference type="Proteomes" id="UP000664332"/>
    </source>
</evidence>
<dbReference type="EMBL" id="JAFLEQ010000003">
    <property type="protein sequence ID" value="MBN9643385.1"/>
    <property type="molecule type" value="Genomic_DNA"/>
</dbReference>
<protein>
    <recommendedName>
        <fullName evidence="4">Secreted protein</fullName>
    </recommendedName>
</protein>
<dbReference type="Proteomes" id="UP000664332">
    <property type="component" value="Unassembled WGS sequence"/>
</dbReference>
<sequence length="243" mass="25447">MKLNVRKSIAAVGTAMALAVTPVAVPSMAPTAFAASDDQYTTRKGAVESGLTQIKIAYAAKMAEIESTSTSVSGNDDADLKVSQARTKASEADGLIKLAEGYLESVEGKGNDDGNYGTLGSAQTALNDAKTALTRVDTYLTEARAAKKKAEDSKFECPGATNFDKKKDKVTEGSTTAGLKSFFTSSGNRVVYKNGKKECVSNREYYTDMLTKLVAVLGTVLTLITTATKISDVVMKAAPGAPA</sequence>
<reference evidence="2" key="1">
    <citation type="submission" date="2021-03" db="EMBL/GenBank/DDBJ databases">
        <authorList>
            <person name="Sun Q."/>
        </authorList>
    </citation>
    <scope>NUCLEOTIDE SEQUENCE</scope>
    <source>
        <strain evidence="2">CCM 8862</strain>
    </source>
</reference>
<dbReference type="RefSeq" id="WP_207118030.1">
    <property type="nucleotide sequence ID" value="NZ_JAFLEQ010000003.1"/>
</dbReference>
<comment type="caution">
    <text evidence="2">The sequence shown here is derived from an EMBL/GenBank/DDBJ whole genome shotgun (WGS) entry which is preliminary data.</text>
</comment>
<proteinExistence type="predicted"/>
<dbReference type="AlphaFoldDB" id="A0A939IWG2"/>